<keyword evidence="3" id="KW-0328">Glycosyltransferase</keyword>
<evidence type="ECO:0000256" key="4">
    <source>
        <dbReference type="ARBA" id="ARBA00022679"/>
    </source>
</evidence>
<evidence type="ECO:0000256" key="7">
    <source>
        <dbReference type="SAM" id="Coils"/>
    </source>
</evidence>
<feature type="region of interest" description="Disordered" evidence="8">
    <location>
        <begin position="1"/>
        <end position="28"/>
    </location>
</feature>
<comment type="similarity">
    <text evidence="2">Belongs to the UDP-glycosyltransferase family.</text>
</comment>
<accession>A0A6N2M6F7</accession>
<evidence type="ECO:0000256" key="3">
    <source>
        <dbReference type="ARBA" id="ARBA00022676"/>
    </source>
</evidence>
<protein>
    <recommendedName>
        <fullName evidence="9">CCT domain-containing protein</fullName>
    </recommendedName>
</protein>
<reference evidence="10" key="1">
    <citation type="submission" date="2019-03" db="EMBL/GenBank/DDBJ databases">
        <authorList>
            <person name="Mank J."/>
            <person name="Almeida P."/>
        </authorList>
    </citation>
    <scope>NUCLEOTIDE SEQUENCE</scope>
    <source>
        <strain evidence="10">78183</strain>
    </source>
</reference>
<feature type="domain" description="CCT" evidence="9">
    <location>
        <begin position="175"/>
        <end position="217"/>
    </location>
</feature>
<sequence length="1137" mass="127873">MARNSHHADSSQISYNKAQRRKKQEVPDTVVTQFSNVKEEAYGNGEIDVMDELEGIFGIEHDEMLSNDNMFGRLSWDFMNLEEYPAVEDEEGSEMFRFDDSRSSFFEFEESHYSTTGKVIKEESAGFGDGDEKGVCLNLNLNLNYQEVMEAWSDRGPLLAGDHSLPMASNDNYTKGASVLRYKEKRQTRLFSKKIRYQVRKLNAEKRPRLKGFPNYYGACLCQVLFSGVPEDASAQEISSIGMELFSLQSSPSKEGGPAMPREMAVAVAQATMDHLGNLEPTTICHVMALPYPGRGHINPMMNLCRSLASKKPDVLITFVVTEEWLGLIGSEPKPGSIRFGTIPNVLPSERARAGKLPAFFQEVLTKMEAPVERLLGQLKPPVSTIVADTYLMWAFEMANRNNIPAASLWTMSVPVYSVFQHFDLLVQNGHFPIELKERGEELVEYIPGISSTRIVDLPTCVYGHGRDILHRGFEAIAIYELESQVIDALKASISLPIYHIGPTIPYFKLEQEEIITGPGETDYFRWLDMQPRGSVLYVSQGSTHSAPSAQLDEIAAGLRDSGVRFLVGGKGRGLFVQRILWWRGLGSAMKLLLYHAITESPNSKIIVDDWKIGWRVTSGLDVGRLIKRDEIAGLVKRFMDSESDEVKEMRRRAREISEICRRAIRKEKKQNPRMGTLRTEPATTLHVVAMPYPGRGHVNPMMNLCKLMSSRKPDILFTFVVTEEWYDFIHSDTKKPDNIHFATIPNCIPSEVGRAKDFPGFLKAVATKMEAPFEQLLDRLELPVGVIIADTYLDWVVHVGNRRNIPVASLWTMSAYVFSLLRHFELLEQNGHFPVELSERGEERVDYIPGIPPTRLVDFPTLFHGTGRQILPRALEPVSLVSKAQYLLFTSFYGLEAQVISALKPKFPFPVYPIGPSIPYFEIEDHSSVSGNVSGYIEWLDSQPKGSVLYVSMGSFLSVSSSQLDEIVAGVHDSGVRFLWVCRGKTTLFKDGCGDMGLVVPWCHQLRVLCHPAVGGFWTHCGWNSTLEAVFAGVPMLASPIFWDQIPDSKMIVEDWQIGWRVKRDERSEILVTREEISKLVKSFMDAENIEVKAMRKRAKELQETCRGAIAQGGSSDTNLDSFIRDISRGQTKLAG</sequence>
<dbReference type="GO" id="GO:0080044">
    <property type="term" value="F:quercetin 7-O-glucosyltransferase activity"/>
    <property type="evidence" value="ECO:0007669"/>
    <property type="project" value="TreeGrafter"/>
</dbReference>
<gene>
    <name evidence="10" type="ORF">SVIM_LOCUS282673</name>
</gene>
<evidence type="ECO:0000259" key="9">
    <source>
        <dbReference type="PROSITE" id="PS51017"/>
    </source>
</evidence>
<organism evidence="10">
    <name type="scientific">Salix viminalis</name>
    <name type="common">Common osier</name>
    <name type="synonym">Basket willow</name>
    <dbReference type="NCBI Taxonomy" id="40686"/>
    <lineage>
        <taxon>Eukaryota</taxon>
        <taxon>Viridiplantae</taxon>
        <taxon>Streptophyta</taxon>
        <taxon>Embryophyta</taxon>
        <taxon>Tracheophyta</taxon>
        <taxon>Spermatophyta</taxon>
        <taxon>Magnoliopsida</taxon>
        <taxon>eudicotyledons</taxon>
        <taxon>Gunneridae</taxon>
        <taxon>Pentapetalae</taxon>
        <taxon>rosids</taxon>
        <taxon>fabids</taxon>
        <taxon>Malpighiales</taxon>
        <taxon>Salicaceae</taxon>
        <taxon>Saliceae</taxon>
        <taxon>Salix</taxon>
    </lineage>
</organism>
<dbReference type="AlphaFoldDB" id="A0A6N2M6F7"/>
<dbReference type="Pfam" id="PF00201">
    <property type="entry name" value="UDPGT"/>
    <property type="match status" value="1"/>
</dbReference>
<keyword evidence="5 6" id="KW-0539">Nucleus</keyword>
<evidence type="ECO:0000256" key="8">
    <source>
        <dbReference type="SAM" id="MobiDB-lite"/>
    </source>
</evidence>
<dbReference type="Pfam" id="PF06203">
    <property type="entry name" value="CCT"/>
    <property type="match status" value="1"/>
</dbReference>
<keyword evidence="7" id="KW-0175">Coiled coil</keyword>
<feature type="coiled-coil region" evidence="7">
    <location>
        <begin position="1086"/>
        <end position="1113"/>
    </location>
</feature>
<dbReference type="Gene3D" id="3.40.50.2000">
    <property type="entry name" value="Glycogen Phosphorylase B"/>
    <property type="match status" value="5"/>
</dbReference>
<dbReference type="FunFam" id="3.40.50.2000:FF:000152">
    <property type="entry name" value="Glycosyltransferase"/>
    <property type="match status" value="1"/>
</dbReference>
<evidence type="ECO:0000256" key="1">
    <source>
        <dbReference type="ARBA" id="ARBA00004123"/>
    </source>
</evidence>
<dbReference type="PANTHER" id="PTHR11926:SF774">
    <property type="entry name" value="UDP-GLYCOSYLTRANSFERASE 85A1-RELATED"/>
    <property type="match status" value="1"/>
</dbReference>
<dbReference type="InterPro" id="IPR002213">
    <property type="entry name" value="UDP_glucos_trans"/>
</dbReference>
<dbReference type="CDD" id="cd03784">
    <property type="entry name" value="GT1_Gtf-like"/>
    <property type="match status" value="2"/>
</dbReference>
<dbReference type="FunFam" id="3.40.50.2000:FF:000060">
    <property type="entry name" value="Glycosyltransferase"/>
    <property type="match status" value="1"/>
</dbReference>
<comment type="subcellular location">
    <subcellularLocation>
        <location evidence="1 6">Nucleus</location>
    </subcellularLocation>
</comment>
<evidence type="ECO:0000256" key="5">
    <source>
        <dbReference type="ARBA" id="ARBA00023242"/>
    </source>
</evidence>
<evidence type="ECO:0000256" key="2">
    <source>
        <dbReference type="ARBA" id="ARBA00009995"/>
    </source>
</evidence>
<dbReference type="PROSITE" id="PS51017">
    <property type="entry name" value="CCT"/>
    <property type="match status" value="1"/>
</dbReference>
<dbReference type="GO" id="GO:0080043">
    <property type="term" value="F:quercetin 3-O-glucosyltransferase activity"/>
    <property type="evidence" value="ECO:0007669"/>
    <property type="project" value="TreeGrafter"/>
</dbReference>
<proteinExistence type="inferred from homology"/>
<dbReference type="PANTHER" id="PTHR11926">
    <property type="entry name" value="GLUCOSYL/GLUCURONOSYL TRANSFERASES"/>
    <property type="match status" value="1"/>
</dbReference>
<dbReference type="SUPFAM" id="SSF53756">
    <property type="entry name" value="UDP-Glycosyltransferase/glycogen phosphorylase"/>
    <property type="match status" value="2"/>
</dbReference>
<evidence type="ECO:0000256" key="6">
    <source>
        <dbReference type="PROSITE-ProRule" id="PRU00357"/>
    </source>
</evidence>
<evidence type="ECO:0000313" key="10">
    <source>
        <dbReference type="EMBL" id="VFU45261.1"/>
    </source>
</evidence>
<keyword evidence="4" id="KW-0808">Transferase</keyword>
<dbReference type="GO" id="GO:0005634">
    <property type="term" value="C:nucleus"/>
    <property type="evidence" value="ECO:0007669"/>
    <property type="project" value="UniProtKB-SubCell"/>
</dbReference>
<name>A0A6N2M6F7_SALVM</name>
<dbReference type="EMBL" id="CAADRP010001619">
    <property type="protein sequence ID" value="VFU45261.1"/>
    <property type="molecule type" value="Genomic_DNA"/>
</dbReference>
<dbReference type="InterPro" id="IPR010402">
    <property type="entry name" value="CCT_domain"/>
</dbReference>